<feature type="transmembrane region" description="Helical" evidence="9">
    <location>
        <begin position="172"/>
        <end position="193"/>
    </location>
</feature>
<keyword evidence="12" id="KW-1185">Reference proteome</keyword>
<evidence type="ECO:0000313" key="12">
    <source>
        <dbReference type="Proteomes" id="UP000515928"/>
    </source>
</evidence>
<dbReference type="PIRSF" id="PIRSF006351">
    <property type="entry name" value="PTS_EIIC-Cellobiose"/>
    <property type="match status" value="1"/>
</dbReference>
<evidence type="ECO:0000256" key="7">
    <source>
        <dbReference type="ARBA" id="ARBA00023136"/>
    </source>
</evidence>
<evidence type="ECO:0000259" key="10">
    <source>
        <dbReference type="PROSITE" id="PS51105"/>
    </source>
</evidence>
<keyword evidence="6 9" id="KW-1133">Transmembrane helix</keyword>
<dbReference type="PANTHER" id="PTHR33989:SF4">
    <property type="entry name" value="PTS SYSTEM N,N'-DIACETYLCHITOBIOSE-SPECIFIC EIIC COMPONENT"/>
    <property type="match status" value="1"/>
</dbReference>
<evidence type="ECO:0000256" key="4">
    <source>
        <dbReference type="ARBA" id="ARBA00022597"/>
    </source>
</evidence>
<dbReference type="PROSITE" id="PS51105">
    <property type="entry name" value="PTS_EIIC_TYPE_3"/>
    <property type="match status" value="1"/>
</dbReference>
<dbReference type="InterPro" id="IPR004796">
    <property type="entry name" value="PTS_IIC_cello"/>
</dbReference>
<feature type="transmembrane region" description="Helical" evidence="9">
    <location>
        <begin position="392"/>
        <end position="414"/>
    </location>
</feature>
<dbReference type="InterPro" id="IPR004501">
    <property type="entry name" value="PTS_EIIC_3"/>
</dbReference>
<feature type="transmembrane region" description="Helical" evidence="9">
    <location>
        <begin position="288"/>
        <end position="308"/>
    </location>
</feature>
<keyword evidence="4 8" id="KW-0762">Sugar transport</keyword>
<dbReference type="GO" id="GO:1901264">
    <property type="term" value="P:carbohydrate derivative transport"/>
    <property type="evidence" value="ECO:0007669"/>
    <property type="project" value="TreeGrafter"/>
</dbReference>
<organism evidence="11 12">
    <name type="scientific">Erysipelothrix inopinata</name>
    <dbReference type="NCBI Taxonomy" id="225084"/>
    <lineage>
        <taxon>Bacteria</taxon>
        <taxon>Bacillati</taxon>
        <taxon>Bacillota</taxon>
        <taxon>Erysipelotrichia</taxon>
        <taxon>Erysipelotrichales</taxon>
        <taxon>Erysipelotrichaceae</taxon>
        <taxon>Erysipelothrix</taxon>
    </lineage>
</organism>
<evidence type="ECO:0000256" key="1">
    <source>
        <dbReference type="ARBA" id="ARBA00004651"/>
    </source>
</evidence>
<evidence type="ECO:0000313" key="11">
    <source>
        <dbReference type="EMBL" id="QNN61227.1"/>
    </source>
</evidence>
<feature type="transmembrane region" description="Helical" evidence="9">
    <location>
        <begin position="320"/>
        <end position="341"/>
    </location>
</feature>
<dbReference type="AlphaFoldDB" id="A0A7G9S052"/>
<feature type="domain" description="PTS EIIC type-3" evidence="10">
    <location>
        <begin position="5"/>
        <end position="414"/>
    </location>
</feature>
<sequence>MIEFIENKLAPIALKLGNNKVLIAIRDGFLLTTPLIIVASVFMLIGNFPITGYAEFMAGIFGAGWKSYLDAISNASINLIGVLNVMAIGYSYSKTKNVNAFSGALLAYVSFLILTPQVHPEFTNATGEVFKGYAFGNLSSTGLFLGMIVAIIAVEIFSFATNKGWVIKLPEGVPSAVALSFSVLIPSFVVMSVFFAVRILFGLTSFEFAQNFIYAVLQTPLLKVGESKFFELSYQFISSILWFFGIHGPGVANTVYQPIHNAMTYANLEAFNAGLVQPYIYTKTFSDFFTNFGGSGSTISLVILMMWRGKSERMKQLGKLSIVPAIFGINEMVIFGLPIVLNPILVIPFIIVPLINTIIATGFTVLGWIPYTTGVTLPWTMPPFFSGWLSTGSVMAGMLQLGLIVLGIFIYYPFFKVQDKLYVEEETQSKPSEEITLS</sequence>
<evidence type="ECO:0000256" key="5">
    <source>
        <dbReference type="ARBA" id="ARBA00022692"/>
    </source>
</evidence>
<comment type="function">
    <text evidence="8">The phosphoenolpyruvate-dependent sugar phosphotransferase system (PTS), a major carbohydrate active -transport system, catalyzes the phosphorylation of incoming sugar substrates concomitant with their translocation across the cell membrane.</text>
</comment>
<evidence type="ECO:0000256" key="3">
    <source>
        <dbReference type="ARBA" id="ARBA00022475"/>
    </source>
</evidence>
<dbReference type="Pfam" id="PF02378">
    <property type="entry name" value="PTS_EIIC"/>
    <property type="match status" value="1"/>
</dbReference>
<keyword evidence="2 8" id="KW-0813">Transport</keyword>
<dbReference type="GO" id="GO:0009401">
    <property type="term" value="P:phosphoenolpyruvate-dependent sugar phosphotransferase system"/>
    <property type="evidence" value="ECO:0007669"/>
    <property type="project" value="InterPro"/>
</dbReference>
<feature type="transmembrane region" description="Helical" evidence="9">
    <location>
        <begin position="71"/>
        <end position="91"/>
    </location>
</feature>
<reference evidence="11 12" key="1">
    <citation type="submission" date="2020-08" db="EMBL/GenBank/DDBJ databases">
        <title>Genome sequence of Erysipelothrix inopinata DSM 15511T.</title>
        <authorList>
            <person name="Hyun D.-W."/>
            <person name="Bae J.-W."/>
        </authorList>
    </citation>
    <scope>NUCLEOTIDE SEQUENCE [LARGE SCALE GENOMIC DNA]</scope>
    <source>
        <strain evidence="11 12">DSM 15511</strain>
    </source>
</reference>
<comment type="subcellular location">
    <subcellularLocation>
        <location evidence="1">Cell membrane</location>
        <topology evidence="1">Multi-pass membrane protein</topology>
    </subcellularLocation>
</comment>
<feature type="transmembrane region" description="Helical" evidence="9">
    <location>
        <begin position="98"/>
        <end position="118"/>
    </location>
</feature>
<evidence type="ECO:0000256" key="8">
    <source>
        <dbReference type="PIRNR" id="PIRNR006351"/>
    </source>
</evidence>
<dbReference type="GO" id="GO:0008982">
    <property type="term" value="F:protein-N(PI)-phosphohistidine-sugar phosphotransferase activity"/>
    <property type="evidence" value="ECO:0007669"/>
    <property type="project" value="UniProtKB-UniRule"/>
</dbReference>
<dbReference type="PANTHER" id="PTHR33989">
    <property type="match status" value="1"/>
</dbReference>
<feature type="transmembrane region" description="Helical" evidence="9">
    <location>
        <begin position="138"/>
        <end position="160"/>
    </location>
</feature>
<feature type="transmembrane region" description="Helical" evidence="9">
    <location>
        <begin position="229"/>
        <end position="246"/>
    </location>
</feature>
<dbReference type="NCBIfam" id="TIGR00410">
    <property type="entry name" value="lacE"/>
    <property type="match status" value="1"/>
</dbReference>
<accession>A0A7G9S052</accession>
<dbReference type="EMBL" id="CP060715">
    <property type="protein sequence ID" value="QNN61227.1"/>
    <property type="molecule type" value="Genomic_DNA"/>
</dbReference>
<dbReference type="InterPro" id="IPR003352">
    <property type="entry name" value="PTS_EIIC"/>
</dbReference>
<keyword evidence="5 9" id="KW-0812">Transmembrane</keyword>
<keyword evidence="7 8" id="KW-0472">Membrane</keyword>
<evidence type="ECO:0000256" key="6">
    <source>
        <dbReference type="ARBA" id="ARBA00022989"/>
    </source>
</evidence>
<feature type="transmembrane region" description="Helical" evidence="9">
    <location>
        <begin position="29"/>
        <end position="51"/>
    </location>
</feature>
<keyword evidence="3 8" id="KW-1003">Cell membrane</keyword>
<gene>
    <name evidence="11" type="ORF">H9L01_02345</name>
</gene>
<dbReference type="GO" id="GO:0005886">
    <property type="term" value="C:plasma membrane"/>
    <property type="evidence" value="ECO:0007669"/>
    <property type="project" value="UniProtKB-SubCell"/>
</dbReference>
<proteinExistence type="predicted"/>
<feature type="transmembrane region" description="Helical" evidence="9">
    <location>
        <begin position="347"/>
        <end position="371"/>
    </location>
</feature>
<dbReference type="InterPro" id="IPR051088">
    <property type="entry name" value="PTS_Sugar-EIIC/EIIB"/>
</dbReference>
<protein>
    <recommendedName>
        <fullName evidence="8">Permease IIC component</fullName>
    </recommendedName>
</protein>
<evidence type="ECO:0000256" key="2">
    <source>
        <dbReference type="ARBA" id="ARBA00022448"/>
    </source>
</evidence>
<dbReference type="KEGG" id="eio:H9L01_02345"/>
<name>A0A7G9S052_9FIRM</name>
<evidence type="ECO:0000256" key="9">
    <source>
        <dbReference type="SAM" id="Phobius"/>
    </source>
</evidence>
<dbReference type="RefSeq" id="WP_187534429.1">
    <property type="nucleotide sequence ID" value="NZ_CBCSHU010000001.1"/>
</dbReference>
<dbReference type="Proteomes" id="UP000515928">
    <property type="component" value="Chromosome"/>
</dbReference>